<feature type="compositionally biased region" description="Basic and acidic residues" evidence="1">
    <location>
        <begin position="34"/>
        <end position="43"/>
    </location>
</feature>
<keyword evidence="3" id="KW-1185">Reference proteome</keyword>
<reference evidence="2" key="2">
    <citation type="submission" date="2025-09" db="UniProtKB">
        <authorList>
            <consortium name="Ensembl"/>
        </authorList>
    </citation>
    <scope>IDENTIFICATION</scope>
</reference>
<feature type="region of interest" description="Disordered" evidence="1">
    <location>
        <begin position="22"/>
        <end position="64"/>
    </location>
</feature>
<accession>A0A8D2NAT3</accession>
<sequence length="107" mass="12194">MASSAPSPRFFLMLKTSELDTVVGTGAPGGLSQEHSRGEEPHLPPRNRIKQSARHPLRLPQDSLPPMLYYKRHSRICTNTFSTHLPGTNFPQPPRRPRKLYTRPCFF</sequence>
<dbReference type="Proteomes" id="UP000694413">
    <property type="component" value="Unassembled WGS sequence"/>
</dbReference>
<dbReference type="Ensembl" id="ENSZALT00000023903.1">
    <property type="protein sequence ID" value="ENSZALP00000018022.1"/>
    <property type="gene ID" value="ENSZALG00000014489.1"/>
</dbReference>
<organism evidence="2 3">
    <name type="scientific">Zonotrichia albicollis</name>
    <name type="common">White-throated sparrow</name>
    <name type="synonym">Fringilla albicollis</name>
    <dbReference type="NCBI Taxonomy" id="44394"/>
    <lineage>
        <taxon>Eukaryota</taxon>
        <taxon>Metazoa</taxon>
        <taxon>Chordata</taxon>
        <taxon>Craniata</taxon>
        <taxon>Vertebrata</taxon>
        <taxon>Euteleostomi</taxon>
        <taxon>Archelosauria</taxon>
        <taxon>Archosauria</taxon>
        <taxon>Dinosauria</taxon>
        <taxon>Saurischia</taxon>
        <taxon>Theropoda</taxon>
        <taxon>Coelurosauria</taxon>
        <taxon>Aves</taxon>
        <taxon>Neognathae</taxon>
        <taxon>Neoaves</taxon>
        <taxon>Telluraves</taxon>
        <taxon>Australaves</taxon>
        <taxon>Passeriformes</taxon>
        <taxon>Passerellidae</taxon>
        <taxon>Zonotrichia</taxon>
    </lineage>
</organism>
<name>A0A8D2NAT3_ZONAL</name>
<proteinExistence type="predicted"/>
<evidence type="ECO:0000256" key="1">
    <source>
        <dbReference type="SAM" id="MobiDB-lite"/>
    </source>
</evidence>
<evidence type="ECO:0000313" key="3">
    <source>
        <dbReference type="Proteomes" id="UP000694413"/>
    </source>
</evidence>
<protein>
    <submittedName>
        <fullName evidence="2">Uncharacterized protein</fullName>
    </submittedName>
</protein>
<evidence type="ECO:0000313" key="2">
    <source>
        <dbReference type="Ensembl" id="ENSZALP00000018022.1"/>
    </source>
</evidence>
<dbReference type="AlphaFoldDB" id="A0A8D2NAT3"/>
<reference evidence="2" key="1">
    <citation type="submission" date="2025-08" db="UniProtKB">
        <authorList>
            <consortium name="Ensembl"/>
        </authorList>
    </citation>
    <scope>IDENTIFICATION</scope>
</reference>
<feature type="compositionally biased region" description="Basic residues" evidence="1">
    <location>
        <begin position="45"/>
        <end position="57"/>
    </location>
</feature>